<feature type="transmembrane region" description="Helical" evidence="3">
    <location>
        <begin position="43"/>
        <end position="67"/>
    </location>
</feature>
<evidence type="ECO:0000313" key="5">
    <source>
        <dbReference type="Proteomes" id="UP000887566"/>
    </source>
</evidence>
<evidence type="ECO:0000256" key="1">
    <source>
        <dbReference type="ARBA" id="ARBA00004141"/>
    </source>
</evidence>
<dbReference type="SUPFAM" id="SSF103473">
    <property type="entry name" value="MFS general substrate transporter"/>
    <property type="match status" value="1"/>
</dbReference>
<dbReference type="GO" id="GO:0043252">
    <property type="term" value="P:sodium-independent organic anion transport"/>
    <property type="evidence" value="ECO:0007669"/>
    <property type="project" value="TreeGrafter"/>
</dbReference>
<organism evidence="5 6">
    <name type="scientific">Plectus sambesii</name>
    <dbReference type="NCBI Taxonomy" id="2011161"/>
    <lineage>
        <taxon>Eukaryota</taxon>
        <taxon>Metazoa</taxon>
        <taxon>Ecdysozoa</taxon>
        <taxon>Nematoda</taxon>
        <taxon>Chromadorea</taxon>
        <taxon>Plectida</taxon>
        <taxon>Plectina</taxon>
        <taxon>Plectoidea</taxon>
        <taxon>Plectidae</taxon>
        <taxon>Plectus</taxon>
    </lineage>
</organism>
<protein>
    <submittedName>
        <fullName evidence="6">Major facilitator superfamily (MFS) profile domain-containing protein</fullName>
    </submittedName>
</protein>
<feature type="transmembrane region" description="Helical" evidence="3">
    <location>
        <begin position="166"/>
        <end position="193"/>
    </location>
</feature>
<sequence length="308" mass="32847">MACSSNASLVSHTPDPEDMEADQKYGWGRFKPSCLQRLHGAKFLLVCISFCGVTQGMLINGLIPVSLSSLERRFSLGSFQSGLLVSAYDVAVLLCLVPCTHFGGSGHKGRWLGIGMLIMALGSFVFVLPQVLSGPYSGYKANDTSHALCGADVDASVANTSFESNALYYALLLIGNFLHGVGATPLFTLGVTFLDESVTHEMSPLYLGIFMGSALFGPVLGFGGGGALLRANGDWLKQDPPANISPDDPQWYGAWWLGFLLGGLMALVSGVLMLGFARRLPDAPEQKVEVTTHMKIATSKEQFVTGVK</sequence>
<keyword evidence="3" id="KW-0472">Membrane</keyword>
<dbReference type="PANTHER" id="PTHR11388:SF100">
    <property type="entry name" value="SOLUTE CARRIER ORGANIC ANION TRANSPORTER FAMILY MEMBER 4A1"/>
    <property type="match status" value="1"/>
</dbReference>
<dbReference type="GO" id="GO:0015347">
    <property type="term" value="F:sodium-independent organic anion transmembrane transporter activity"/>
    <property type="evidence" value="ECO:0007669"/>
    <property type="project" value="TreeGrafter"/>
</dbReference>
<dbReference type="AlphaFoldDB" id="A0A914X3C3"/>
<dbReference type="PROSITE" id="PS50850">
    <property type="entry name" value="MFS"/>
    <property type="match status" value="1"/>
</dbReference>
<keyword evidence="2" id="KW-1015">Disulfide bond</keyword>
<keyword evidence="3" id="KW-1133">Transmembrane helix</keyword>
<proteinExistence type="predicted"/>
<dbReference type="WBParaSite" id="PSAMB.scaffold6265size9849.g28169.t1">
    <property type="protein sequence ID" value="PSAMB.scaffold6265size9849.g28169.t1"/>
    <property type="gene ID" value="PSAMB.scaffold6265size9849.g28169"/>
</dbReference>
<dbReference type="Pfam" id="PF03137">
    <property type="entry name" value="OATP"/>
    <property type="match status" value="1"/>
</dbReference>
<keyword evidence="3" id="KW-0812">Transmembrane</keyword>
<name>A0A914X3C3_9BILA</name>
<feature type="transmembrane region" description="Helical" evidence="3">
    <location>
        <begin position="251"/>
        <end position="277"/>
    </location>
</feature>
<feature type="domain" description="Major facilitator superfamily (MFS) profile" evidence="4">
    <location>
        <begin position="44"/>
        <end position="308"/>
    </location>
</feature>
<dbReference type="InterPro" id="IPR004156">
    <property type="entry name" value="OATP"/>
</dbReference>
<feature type="transmembrane region" description="Helical" evidence="3">
    <location>
        <begin position="111"/>
        <end position="132"/>
    </location>
</feature>
<feature type="transmembrane region" description="Helical" evidence="3">
    <location>
        <begin position="205"/>
        <end position="231"/>
    </location>
</feature>
<dbReference type="InterPro" id="IPR020846">
    <property type="entry name" value="MFS_dom"/>
</dbReference>
<evidence type="ECO:0000256" key="2">
    <source>
        <dbReference type="ARBA" id="ARBA00023157"/>
    </source>
</evidence>
<comment type="subcellular location">
    <subcellularLocation>
        <location evidence="1">Membrane</location>
        <topology evidence="1">Multi-pass membrane protein</topology>
    </subcellularLocation>
</comment>
<accession>A0A914X3C3</accession>
<dbReference type="Gene3D" id="1.20.1250.20">
    <property type="entry name" value="MFS general substrate transporter like domains"/>
    <property type="match status" value="1"/>
</dbReference>
<dbReference type="InterPro" id="IPR036259">
    <property type="entry name" value="MFS_trans_sf"/>
</dbReference>
<evidence type="ECO:0000313" key="6">
    <source>
        <dbReference type="WBParaSite" id="PSAMB.scaffold6265size9849.g28169.t1"/>
    </source>
</evidence>
<reference evidence="6" key="1">
    <citation type="submission" date="2022-11" db="UniProtKB">
        <authorList>
            <consortium name="WormBaseParasite"/>
        </authorList>
    </citation>
    <scope>IDENTIFICATION</scope>
</reference>
<evidence type="ECO:0000256" key="3">
    <source>
        <dbReference type="SAM" id="Phobius"/>
    </source>
</evidence>
<dbReference type="PANTHER" id="PTHR11388">
    <property type="entry name" value="ORGANIC ANION TRANSPORTER"/>
    <property type="match status" value="1"/>
</dbReference>
<dbReference type="GO" id="GO:0016323">
    <property type="term" value="C:basolateral plasma membrane"/>
    <property type="evidence" value="ECO:0007669"/>
    <property type="project" value="TreeGrafter"/>
</dbReference>
<dbReference type="Proteomes" id="UP000887566">
    <property type="component" value="Unplaced"/>
</dbReference>
<evidence type="ECO:0000259" key="4">
    <source>
        <dbReference type="PROSITE" id="PS50850"/>
    </source>
</evidence>
<feature type="transmembrane region" description="Helical" evidence="3">
    <location>
        <begin position="79"/>
        <end position="99"/>
    </location>
</feature>
<keyword evidence="5" id="KW-1185">Reference proteome</keyword>